<dbReference type="Gramene" id="KMS94549">
    <property type="protein sequence ID" value="KMS94549"/>
    <property type="gene ID" value="BVRB_020300"/>
</dbReference>
<dbReference type="AlphaFoldDB" id="A0A0J8B0P3"/>
<organism evidence="1 2">
    <name type="scientific">Beta vulgaris subsp. vulgaris</name>
    <name type="common">Beet</name>
    <dbReference type="NCBI Taxonomy" id="3555"/>
    <lineage>
        <taxon>Eukaryota</taxon>
        <taxon>Viridiplantae</taxon>
        <taxon>Streptophyta</taxon>
        <taxon>Embryophyta</taxon>
        <taxon>Tracheophyta</taxon>
        <taxon>Spermatophyta</taxon>
        <taxon>Magnoliopsida</taxon>
        <taxon>eudicotyledons</taxon>
        <taxon>Gunneridae</taxon>
        <taxon>Pentapetalae</taxon>
        <taxon>Caryophyllales</taxon>
        <taxon>Chenopodiaceae</taxon>
        <taxon>Betoideae</taxon>
        <taxon>Beta</taxon>
    </lineage>
</organism>
<protein>
    <submittedName>
        <fullName evidence="1">Uncharacterized protein</fullName>
    </submittedName>
</protein>
<proteinExistence type="predicted"/>
<dbReference type="EMBL" id="KQ092625">
    <property type="protein sequence ID" value="KMS94549.1"/>
    <property type="molecule type" value="Genomic_DNA"/>
</dbReference>
<gene>
    <name evidence="1" type="ORF">BVRB_020300</name>
</gene>
<accession>A0A0J8B0P3</accession>
<reference evidence="1 2" key="1">
    <citation type="journal article" date="2014" name="Nature">
        <title>The genome of the recently domesticated crop plant sugar beet (Beta vulgaris).</title>
        <authorList>
            <person name="Dohm J.C."/>
            <person name="Minoche A.E."/>
            <person name="Holtgrawe D."/>
            <person name="Capella-Gutierrez S."/>
            <person name="Zakrzewski F."/>
            <person name="Tafer H."/>
            <person name="Rupp O."/>
            <person name="Sorensen T.R."/>
            <person name="Stracke R."/>
            <person name="Reinhardt R."/>
            <person name="Goesmann A."/>
            <person name="Kraft T."/>
            <person name="Schulz B."/>
            <person name="Stadler P.F."/>
            <person name="Schmidt T."/>
            <person name="Gabaldon T."/>
            <person name="Lehrach H."/>
            <person name="Weisshaar B."/>
            <person name="Himmelbauer H."/>
        </authorList>
    </citation>
    <scope>NUCLEOTIDE SEQUENCE [LARGE SCALE GENOMIC DNA]</scope>
    <source>
        <tissue evidence="1">Taproot</tissue>
    </source>
</reference>
<name>A0A0J8B0P3_BETVV</name>
<evidence type="ECO:0000313" key="2">
    <source>
        <dbReference type="Proteomes" id="UP000035740"/>
    </source>
</evidence>
<evidence type="ECO:0000313" key="1">
    <source>
        <dbReference type="EMBL" id="KMS94549.1"/>
    </source>
</evidence>
<feature type="non-terminal residue" evidence="1">
    <location>
        <position position="1"/>
    </location>
</feature>
<dbReference type="Proteomes" id="UP000035740">
    <property type="component" value="Unassembled WGS sequence"/>
</dbReference>
<keyword evidence="2" id="KW-1185">Reference proteome</keyword>
<sequence>SDSADVHPDGHPIVNEVECIVSGPYWTPIDCVNTEPAGDGAIT</sequence>